<dbReference type="PANTHER" id="PTHR43581:SF2">
    <property type="entry name" value="EXCINUCLEASE ATPASE SUBUNIT"/>
    <property type="match status" value="1"/>
</dbReference>
<dbReference type="KEGG" id="rhy:RD110_07750"/>
<gene>
    <name evidence="3" type="ORF">RD110_07750</name>
</gene>
<dbReference type="PANTHER" id="PTHR43581">
    <property type="entry name" value="ATP/GTP PHOSPHATASE"/>
    <property type="match status" value="1"/>
</dbReference>
<feature type="domain" description="Rad50/SbcC-type AAA" evidence="2">
    <location>
        <begin position="5"/>
        <end position="67"/>
    </location>
</feature>
<protein>
    <recommendedName>
        <fullName evidence="5">ATPase AAA-type core domain-containing protein</fullName>
    </recommendedName>
</protein>
<evidence type="ECO:0000313" key="3">
    <source>
        <dbReference type="EMBL" id="APW37100.1"/>
    </source>
</evidence>
<dbReference type="EMBL" id="CP019236">
    <property type="protein sequence ID" value="APW37100.1"/>
    <property type="molecule type" value="Genomic_DNA"/>
</dbReference>
<organism evidence="3 4">
    <name type="scientific">Rhodoferax koreensis</name>
    <dbReference type="NCBI Taxonomy" id="1842727"/>
    <lineage>
        <taxon>Bacteria</taxon>
        <taxon>Pseudomonadati</taxon>
        <taxon>Pseudomonadota</taxon>
        <taxon>Betaproteobacteria</taxon>
        <taxon>Burkholderiales</taxon>
        <taxon>Comamonadaceae</taxon>
        <taxon>Rhodoferax</taxon>
    </lineage>
</organism>
<reference evidence="3 4" key="1">
    <citation type="submission" date="2017-01" db="EMBL/GenBank/DDBJ databases">
        <authorList>
            <person name="Mah S.A."/>
            <person name="Swanson W.J."/>
            <person name="Moy G.W."/>
            <person name="Vacquier V.D."/>
        </authorList>
    </citation>
    <scope>NUCLEOTIDE SEQUENCE [LARGE SCALE GENOMIC DNA]</scope>
    <source>
        <strain evidence="3 4">DCY110</strain>
    </source>
</reference>
<dbReference type="OrthoDB" id="5468457at2"/>
<name>A0A1P8JTL6_9BURK</name>
<accession>A0A1P8JTL6</accession>
<evidence type="ECO:0000259" key="2">
    <source>
        <dbReference type="Pfam" id="PF13476"/>
    </source>
</evidence>
<dbReference type="Pfam" id="PF13476">
    <property type="entry name" value="AAA_23"/>
    <property type="match status" value="1"/>
</dbReference>
<evidence type="ECO:0008006" key="5">
    <source>
        <dbReference type="Google" id="ProtNLM"/>
    </source>
</evidence>
<dbReference type="Pfam" id="PF13304">
    <property type="entry name" value="AAA_21"/>
    <property type="match status" value="1"/>
</dbReference>
<dbReference type="SUPFAM" id="SSF52540">
    <property type="entry name" value="P-loop containing nucleoside triphosphate hydrolases"/>
    <property type="match status" value="1"/>
</dbReference>
<dbReference type="AlphaFoldDB" id="A0A1P8JTL6"/>
<dbReference type="Proteomes" id="UP000186609">
    <property type="component" value="Chromosome"/>
</dbReference>
<dbReference type="InterPro" id="IPR038729">
    <property type="entry name" value="Rad50/SbcC_AAA"/>
</dbReference>
<proteinExistence type="predicted"/>
<dbReference type="RefSeq" id="WP_076198244.1">
    <property type="nucleotide sequence ID" value="NZ_CP019236.1"/>
</dbReference>
<dbReference type="GO" id="GO:0005524">
    <property type="term" value="F:ATP binding"/>
    <property type="evidence" value="ECO:0007669"/>
    <property type="project" value="InterPro"/>
</dbReference>
<dbReference type="STRING" id="1842727.RD110_07750"/>
<sequence>MYIHQLSVRNLRSIAALEANFAFDGQRYGPASGMVPPRLANVNVILGDNGVGKSSLLQAVALAVLGPDAGDLPTRPMVRMQPGGDAARSRAVGAHAAEIEAVFASAASPRGARSLAAPPSVHSMLRIVRETGNTRGEQTEWLGPNPRTRGAAPAGFAVGYGATRNAAAAASATARGQPTSLQAQRFASLLDHGGGLVALEMWMPQLQRSRRRFQEATALLNRLLAPVSCRFTGRRDRQGIYLFEGQAPVALPLAAWSDAQRSFIGWVADLLYHLCAACPRGQALADQPGIALVDEIDAHLHPSVQMQIVPTLAAALPRVQFILTCHSPLVVGGLDIANLLVLRRAGDGVEATRIDRPVYGLDADQLLVSDLFGLPSTRAAGQRDTLKRLATQARGGDAQAALRFLDALAPGQGGGAR</sequence>
<dbReference type="GO" id="GO:0006302">
    <property type="term" value="P:double-strand break repair"/>
    <property type="evidence" value="ECO:0007669"/>
    <property type="project" value="InterPro"/>
</dbReference>
<keyword evidence="4" id="KW-1185">Reference proteome</keyword>
<dbReference type="InterPro" id="IPR051396">
    <property type="entry name" value="Bact_Antivir_Def_Nuclease"/>
</dbReference>
<evidence type="ECO:0000259" key="1">
    <source>
        <dbReference type="Pfam" id="PF13304"/>
    </source>
</evidence>
<feature type="domain" description="ATPase AAA-type core" evidence="1">
    <location>
        <begin position="241"/>
        <end position="331"/>
    </location>
</feature>
<dbReference type="GO" id="GO:0016887">
    <property type="term" value="F:ATP hydrolysis activity"/>
    <property type="evidence" value="ECO:0007669"/>
    <property type="project" value="InterPro"/>
</dbReference>
<evidence type="ECO:0000313" key="4">
    <source>
        <dbReference type="Proteomes" id="UP000186609"/>
    </source>
</evidence>
<dbReference type="InterPro" id="IPR027417">
    <property type="entry name" value="P-loop_NTPase"/>
</dbReference>
<dbReference type="InterPro" id="IPR003959">
    <property type="entry name" value="ATPase_AAA_core"/>
</dbReference>
<dbReference type="Gene3D" id="3.40.50.300">
    <property type="entry name" value="P-loop containing nucleotide triphosphate hydrolases"/>
    <property type="match status" value="2"/>
</dbReference>